<dbReference type="AlphaFoldDB" id="A0A427AI89"/>
<feature type="non-terminal residue" evidence="2">
    <location>
        <position position="1"/>
    </location>
</feature>
<evidence type="ECO:0000256" key="1">
    <source>
        <dbReference type="SAM" id="MobiDB-lite"/>
    </source>
</evidence>
<protein>
    <submittedName>
        <fullName evidence="2">Uncharacterized protein</fullName>
    </submittedName>
</protein>
<name>A0A427AI89_ENSVE</name>
<feature type="region of interest" description="Disordered" evidence="1">
    <location>
        <begin position="94"/>
        <end position="115"/>
    </location>
</feature>
<comment type="caution">
    <text evidence="2">The sequence shown here is derived from an EMBL/GenBank/DDBJ whole genome shotgun (WGS) entry which is preliminary data.</text>
</comment>
<evidence type="ECO:0000313" key="2">
    <source>
        <dbReference type="EMBL" id="RRT75920.1"/>
    </source>
</evidence>
<accession>A0A427AI89</accession>
<organism evidence="2 3">
    <name type="scientific">Ensete ventricosum</name>
    <name type="common">Abyssinian banana</name>
    <name type="synonym">Musa ensete</name>
    <dbReference type="NCBI Taxonomy" id="4639"/>
    <lineage>
        <taxon>Eukaryota</taxon>
        <taxon>Viridiplantae</taxon>
        <taxon>Streptophyta</taxon>
        <taxon>Embryophyta</taxon>
        <taxon>Tracheophyta</taxon>
        <taxon>Spermatophyta</taxon>
        <taxon>Magnoliopsida</taxon>
        <taxon>Liliopsida</taxon>
        <taxon>Zingiberales</taxon>
        <taxon>Musaceae</taxon>
        <taxon>Ensete</taxon>
    </lineage>
</organism>
<dbReference type="EMBL" id="AMZH03002340">
    <property type="protein sequence ID" value="RRT75920.1"/>
    <property type="molecule type" value="Genomic_DNA"/>
</dbReference>
<proteinExistence type="predicted"/>
<sequence length="145" mass="16336">EKAGIVSSPVQSLLAADGGRVPSIHLQRVPSSRTRSLLREKRLVVSKPPTCIALFRVLTSLFPFRPIDSDGRKVCRSSTRRRGGFKRSGRFGFVNSDPFDSDPFKAEGETPERGKRPRCFSSCFVLGASLRLLPSWHSKRRLFYR</sequence>
<dbReference type="Proteomes" id="UP000287651">
    <property type="component" value="Unassembled WGS sequence"/>
</dbReference>
<reference evidence="2 3" key="1">
    <citation type="journal article" date="2014" name="Agronomy (Basel)">
        <title>A Draft Genome Sequence for Ensete ventricosum, the Drought-Tolerant Tree Against Hunger.</title>
        <authorList>
            <person name="Harrison J."/>
            <person name="Moore K.A."/>
            <person name="Paszkiewicz K."/>
            <person name="Jones T."/>
            <person name="Grant M."/>
            <person name="Ambacheew D."/>
            <person name="Muzemil S."/>
            <person name="Studholme D.J."/>
        </authorList>
    </citation>
    <scope>NUCLEOTIDE SEQUENCE [LARGE SCALE GENOMIC DNA]</scope>
</reference>
<evidence type="ECO:0000313" key="3">
    <source>
        <dbReference type="Proteomes" id="UP000287651"/>
    </source>
</evidence>
<feature type="compositionally biased region" description="Basic and acidic residues" evidence="1">
    <location>
        <begin position="102"/>
        <end position="114"/>
    </location>
</feature>
<gene>
    <name evidence="2" type="ORF">B296_00025402</name>
</gene>